<dbReference type="GO" id="GO:0080188">
    <property type="term" value="P:gene silencing by siRNA-directed DNA methylation"/>
    <property type="evidence" value="ECO:0007669"/>
    <property type="project" value="InterPro"/>
</dbReference>
<evidence type="ECO:0000313" key="3">
    <source>
        <dbReference type="EMBL" id="MBW88774.1"/>
    </source>
</evidence>
<feature type="coiled-coil region" evidence="1">
    <location>
        <begin position="81"/>
        <end position="122"/>
    </location>
</feature>
<dbReference type="InterPro" id="IPR005379">
    <property type="entry name" value="FDM1-5/IDN2_XH"/>
</dbReference>
<dbReference type="EMBL" id="GGEC01008291">
    <property type="protein sequence ID" value="MBW88774.1"/>
    <property type="molecule type" value="Transcribed_RNA"/>
</dbReference>
<dbReference type="EMBL" id="GGEC01008292">
    <property type="protein sequence ID" value="MBW88775.1"/>
    <property type="molecule type" value="Transcribed_RNA"/>
</dbReference>
<dbReference type="AlphaFoldDB" id="A0A2P2J5P2"/>
<evidence type="ECO:0000259" key="2">
    <source>
        <dbReference type="Pfam" id="PF03469"/>
    </source>
</evidence>
<reference evidence="3" key="1">
    <citation type="submission" date="2018-02" db="EMBL/GenBank/DDBJ databases">
        <title>Rhizophora mucronata_Transcriptome.</title>
        <authorList>
            <person name="Meera S.P."/>
            <person name="Sreeshan A."/>
            <person name="Augustine A."/>
        </authorList>
    </citation>
    <scope>NUCLEOTIDE SEQUENCE</scope>
    <source>
        <tissue evidence="3">Leaf</tissue>
    </source>
</reference>
<proteinExistence type="predicted"/>
<sequence length="351" mass="41199">MERKNPENELKKAHDLIKTLAEEIDYKNHKLSEMELSCKGVIHELTGEINVKNHSLLQLEQRYQEGLATVRWLEKETGLMRQEFGKEIRNLESANIKLTDKVEYQRKELHKLTKELEECTTQYRLENESLMNEIHKMKGNLQTQDLMGSSNNLNAKIDSLRKELKEKEEALDDMEILIGNLITKESISNQELKDAHEESIRGLQEMLNYRTTFAIKRMGEINHEAFQEVCLLKFVNEDWKEKAAVLCSLWQEYLKDGQWHPFKKEIVKGQLQEVINDDDEKLKGLRNEYGGVAYEAVKTALLELNEYNPSGRYATPVVWNRKEGRRASLKEIMQYVIKQLKSHKRKRMPLP</sequence>
<dbReference type="Pfam" id="PF03469">
    <property type="entry name" value="XH"/>
    <property type="match status" value="1"/>
</dbReference>
<dbReference type="PANTHER" id="PTHR21596:SF82">
    <property type="entry name" value="FACTOR OF DNA METHYLATION 5-LIKE"/>
    <property type="match status" value="1"/>
</dbReference>
<keyword evidence="1" id="KW-0175">Coiled coil</keyword>
<accession>A0A2P2J5P2</accession>
<protein>
    <recommendedName>
        <fullName evidence="2">Factor of DNA methylation 1-5/IDN2 domain-containing protein</fullName>
    </recommendedName>
</protein>
<name>A0A2P2J5P2_RHIMU</name>
<organism evidence="3">
    <name type="scientific">Rhizophora mucronata</name>
    <name type="common">Asiatic mangrove</name>
    <dbReference type="NCBI Taxonomy" id="61149"/>
    <lineage>
        <taxon>Eukaryota</taxon>
        <taxon>Viridiplantae</taxon>
        <taxon>Streptophyta</taxon>
        <taxon>Embryophyta</taxon>
        <taxon>Tracheophyta</taxon>
        <taxon>Spermatophyta</taxon>
        <taxon>Magnoliopsida</taxon>
        <taxon>eudicotyledons</taxon>
        <taxon>Gunneridae</taxon>
        <taxon>Pentapetalae</taxon>
        <taxon>rosids</taxon>
        <taxon>fabids</taxon>
        <taxon>Malpighiales</taxon>
        <taxon>Rhizophoraceae</taxon>
        <taxon>Rhizophora</taxon>
    </lineage>
</organism>
<feature type="domain" description="Factor of DNA methylation 1-5/IDN2" evidence="2">
    <location>
        <begin position="216"/>
        <end position="346"/>
    </location>
</feature>
<evidence type="ECO:0000256" key="1">
    <source>
        <dbReference type="SAM" id="Coils"/>
    </source>
</evidence>
<dbReference type="InterPro" id="IPR045177">
    <property type="entry name" value="FDM1-5/IDN2"/>
</dbReference>
<dbReference type="PANTHER" id="PTHR21596">
    <property type="entry name" value="RIBONUCLEASE P SUBUNIT P38"/>
    <property type="match status" value="1"/>
</dbReference>
<feature type="coiled-coil region" evidence="1">
    <location>
        <begin position="150"/>
        <end position="184"/>
    </location>
</feature>